<dbReference type="RefSeq" id="WP_163348747.1">
    <property type="nucleotide sequence ID" value="NZ_CP048409.1"/>
</dbReference>
<dbReference type="Pfam" id="PF00501">
    <property type="entry name" value="AMP-binding"/>
    <property type="match status" value="1"/>
</dbReference>
<dbReference type="GO" id="GO:0005524">
    <property type="term" value="F:ATP binding"/>
    <property type="evidence" value="ECO:0007669"/>
    <property type="project" value="UniProtKB-KW"/>
</dbReference>
<evidence type="ECO:0000256" key="1">
    <source>
        <dbReference type="ARBA" id="ARBA00022741"/>
    </source>
</evidence>
<dbReference type="GO" id="GO:0004467">
    <property type="term" value="F:long-chain fatty acid-CoA ligase activity"/>
    <property type="evidence" value="ECO:0007669"/>
    <property type="project" value="UniProtKB-EC"/>
</dbReference>
<name>A0A6C0RGD6_9BACT</name>
<evidence type="ECO:0000313" key="6">
    <source>
        <dbReference type="Proteomes" id="UP000474630"/>
    </source>
</evidence>
<dbReference type="PROSITE" id="PS00455">
    <property type="entry name" value="AMP_BINDING"/>
    <property type="match status" value="1"/>
</dbReference>
<evidence type="ECO:0000259" key="4">
    <source>
        <dbReference type="Pfam" id="PF00501"/>
    </source>
</evidence>
<keyword evidence="1" id="KW-0547">Nucleotide-binding</keyword>
<keyword evidence="2" id="KW-0067">ATP-binding</keyword>
<comment type="catalytic activity">
    <reaction evidence="3">
        <text>a long-chain fatty acid + ATP + CoA = a long-chain fatty acyl-CoA + AMP + diphosphate</text>
        <dbReference type="Rhea" id="RHEA:15421"/>
        <dbReference type="ChEBI" id="CHEBI:30616"/>
        <dbReference type="ChEBI" id="CHEBI:33019"/>
        <dbReference type="ChEBI" id="CHEBI:57287"/>
        <dbReference type="ChEBI" id="CHEBI:57560"/>
        <dbReference type="ChEBI" id="CHEBI:83139"/>
        <dbReference type="ChEBI" id="CHEBI:456215"/>
        <dbReference type="EC" id="6.2.1.3"/>
    </reaction>
    <physiologicalReaction direction="left-to-right" evidence="3">
        <dbReference type="Rhea" id="RHEA:15422"/>
    </physiologicalReaction>
</comment>
<gene>
    <name evidence="5" type="ORF">G0Q07_19630</name>
</gene>
<evidence type="ECO:0000313" key="5">
    <source>
        <dbReference type="EMBL" id="QIA09778.1"/>
    </source>
</evidence>
<keyword evidence="5" id="KW-0436">Ligase</keyword>
<dbReference type="InterPro" id="IPR045851">
    <property type="entry name" value="AMP-bd_C_sf"/>
</dbReference>
<protein>
    <submittedName>
        <fullName evidence="5">Long-chain fatty acid--CoA ligase</fullName>
    </submittedName>
</protein>
<proteinExistence type="predicted"/>
<dbReference type="PANTHER" id="PTHR43272">
    <property type="entry name" value="LONG-CHAIN-FATTY-ACID--COA LIGASE"/>
    <property type="match status" value="1"/>
</dbReference>
<dbReference type="InterPro" id="IPR042099">
    <property type="entry name" value="ANL_N_sf"/>
</dbReference>
<dbReference type="EMBL" id="CP048409">
    <property type="protein sequence ID" value="QIA09778.1"/>
    <property type="molecule type" value="Genomic_DNA"/>
</dbReference>
<organism evidence="5 6">
    <name type="scientific">Draconibacterium halophilum</name>
    <dbReference type="NCBI Taxonomy" id="2706887"/>
    <lineage>
        <taxon>Bacteria</taxon>
        <taxon>Pseudomonadati</taxon>
        <taxon>Bacteroidota</taxon>
        <taxon>Bacteroidia</taxon>
        <taxon>Marinilabiliales</taxon>
        <taxon>Prolixibacteraceae</taxon>
        <taxon>Draconibacterium</taxon>
    </lineage>
</organism>
<dbReference type="InterPro" id="IPR000873">
    <property type="entry name" value="AMP-dep_synth/lig_dom"/>
</dbReference>
<dbReference type="Gene3D" id="3.40.50.12780">
    <property type="entry name" value="N-terminal domain of ligase-like"/>
    <property type="match status" value="1"/>
</dbReference>
<dbReference type="GO" id="GO:0016020">
    <property type="term" value="C:membrane"/>
    <property type="evidence" value="ECO:0007669"/>
    <property type="project" value="TreeGrafter"/>
</dbReference>
<reference evidence="5 6" key="1">
    <citation type="submission" date="2020-02" db="EMBL/GenBank/DDBJ databases">
        <title>Genome sequencing for Draconibacterium sp. strain M1.</title>
        <authorList>
            <person name="Park S.-J."/>
        </authorList>
    </citation>
    <scope>NUCLEOTIDE SEQUENCE [LARGE SCALE GENOMIC DNA]</scope>
    <source>
        <strain evidence="5 6">M1</strain>
    </source>
</reference>
<dbReference type="Gene3D" id="3.30.300.30">
    <property type="match status" value="1"/>
</dbReference>
<dbReference type="Pfam" id="PF23562">
    <property type="entry name" value="AMP-binding_C_3"/>
    <property type="match status" value="1"/>
</dbReference>
<evidence type="ECO:0000256" key="3">
    <source>
        <dbReference type="ARBA" id="ARBA00024484"/>
    </source>
</evidence>
<accession>A0A6C0RGD6</accession>
<sequence>MINKTRLTLPALFYNSVEKFADNTSVKFAGEEDFTYKQMGEDVELLAELLVGLGIGKGDKVAILSTNMPNWGKAFFATSVVGAVAVPILPDFHSNEIETIIEHSESKLLFVSEGLYKSVSPGVSDIVEHMVLVDNFAVIPKQMPAELLTKLTSSLPLTTRKFLPVDVVEEDLASIIYTSGTTGSSKGVMLTHKNLAWTAQQSRTLQRITPVDRFISILPLSHTLENTVGFLLPFMYGASVHYLRKPPVASVLMPALQEVKPTVMLSVPLIIEKVYKAKIQPAFQKSGMMRFLTSFAPTRKLMHKIAAKKLHKTFGGHLHFFGIGGAKLDSTVERFLFEGGFPYAIGYGLTETAPLLSGAVGKYRRVGSAGIAMKGVSLRIANPDPATGEGEIQAKGENVMRGYYKAPDITKDVFTEDGWFRTGDRGMFDKQNLLHIKGRIKTMIVGASGENIYPEEIETVINKMRFVLESLVVEKKGKLVAMIHLNTEEMEEHFKQLKEDAQHYFTERSDEILEEIMKKVNQEVNKFSRINQVVLQPNPFERTPTRKIKRFLYA</sequence>
<feature type="domain" description="AMP-dependent synthetase/ligase" evidence="4">
    <location>
        <begin position="15"/>
        <end position="404"/>
    </location>
</feature>
<dbReference type="SUPFAM" id="SSF56801">
    <property type="entry name" value="Acetyl-CoA synthetase-like"/>
    <property type="match status" value="1"/>
</dbReference>
<dbReference type="InterPro" id="IPR020845">
    <property type="entry name" value="AMP-binding_CS"/>
</dbReference>
<dbReference type="Proteomes" id="UP000474630">
    <property type="component" value="Chromosome"/>
</dbReference>
<dbReference type="KEGG" id="drc:G0Q07_19630"/>
<dbReference type="PANTHER" id="PTHR43272:SF33">
    <property type="entry name" value="AMP-BINDING DOMAIN-CONTAINING PROTEIN-RELATED"/>
    <property type="match status" value="1"/>
</dbReference>
<evidence type="ECO:0000256" key="2">
    <source>
        <dbReference type="ARBA" id="ARBA00022840"/>
    </source>
</evidence>
<dbReference type="AlphaFoldDB" id="A0A6C0RGD6"/>
<keyword evidence="6" id="KW-1185">Reference proteome</keyword>